<dbReference type="AlphaFoldDB" id="A0A0G4N0Z3"/>
<dbReference type="EMBL" id="CVQI01031941">
    <property type="protein sequence ID" value="CRK40122.1"/>
    <property type="molecule type" value="Genomic_DNA"/>
</dbReference>
<sequence>MAICVSEDAGGLDATKVPPSSAGRPGLPNVILPSLTKEKHSSEQPQKPKTSQSP</sequence>
<gene>
    <name evidence="2" type="ORF">BN1723_004739</name>
</gene>
<evidence type="ECO:0000313" key="2">
    <source>
        <dbReference type="EMBL" id="CRK40122.1"/>
    </source>
</evidence>
<protein>
    <submittedName>
        <fullName evidence="2">Uncharacterized protein</fullName>
    </submittedName>
</protein>
<dbReference type="Proteomes" id="UP000045706">
    <property type="component" value="Unassembled WGS sequence"/>
</dbReference>
<feature type="region of interest" description="Disordered" evidence="1">
    <location>
        <begin position="1"/>
        <end position="54"/>
    </location>
</feature>
<organism evidence="2 3">
    <name type="scientific">Verticillium longisporum</name>
    <name type="common">Verticillium dahliae var. longisporum</name>
    <dbReference type="NCBI Taxonomy" id="100787"/>
    <lineage>
        <taxon>Eukaryota</taxon>
        <taxon>Fungi</taxon>
        <taxon>Dikarya</taxon>
        <taxon>Ascomycota</taxon>
        <taxon>Pezizomycotina</taxon>
        <taxon>Sordariomycetes</taxon>
        <taxon>Hypocreomycetidae</taxon>
        <taxon>Glomerellales</taxon>
        <taxon>Plectosphaerellaceae</taxon>
        <taxon>Verticillium</taxon>
    </lineage>
</organism>
<feature type="compositionally biased region" description="Polar residues" evidence="1">
    <location>
        <begin position="43"/>
        <end position="54"/>
    </location>
</feature>
<evidence type="ECO:0000313" key="3">
    <source>
        <dbReference type="Proteomes" id="UP000045706"/>
    </source>
</evidence>
<evidence type="ECO:0000256" key="1">
    <source>
        <dbReference type="SAM" id="MobiDB-lite"/>
    </source>
</evidence>
<reference evidence="3" key="1">
    <citation type="submission" date="2015-05" db="EMBL/GenBank/DDBJ databases">
        <authorList>
            <person name="Fogelqvist Johan"/>
        </authorList>
    </citation>
    <scope>NUCLEOTIDE SEQUENCE [LARGE SCALE GENOMIC DNA]</scope>
</reference>
<proteinExistence type="predicted"/>
<name>A0A0G4N0Z3_VERLO</name>
<accession>A0A0G4N0Z3</accession>